<keyword evidence="3" id="KW-1185">Reference proteome</keyword>
<dbReference type="Proteomes" id="UP000012313">
    <property type="component" value="Unassembled WGS sequence"/>
</dbReference>
<evidence type="ECO:0000259" key="1">
    <source>
        <dbReference type="Pfam" id="PF07588"/>
    </source>
</evidence>
<evidence type="ECO:0000313" key="3">
    <source>
        <dbReference type="Proteomes" id="UP000012313"/>
    </source>
</evidence>
<dbReference type="SUPFAM" id="SSF56436">
    <property type="entry name" value="C-type lectin-like"/>
    <property type="match status" value="1"/>
</dbReference>
<protein>
    <submittedName>
        <fullName evidence="2">PF07588 family protein</fullName>
    </submittedName>
</protein>
<evidence type="ECO:0000313" key="2">
    <source>
        <dbReference type="EMBL" id="EMY78137.1"/>
    </source>
</evidence>
<gene>
    <name evidence="2" type="ORF">LEP1GSC060_1717</name>
</gene>
<accession>N1WLM6</accession>
<organism evidence="2 3">
    <name type="scientific">Leptospira weilii serovar Ranarum str. ICFT</name>
    <dbReference type="NCBI Taxonomy" id="1218598"/>
    <lineage>
        <taxon>Bacteria</taxon>
        <taxon>Pseudomonadati</taxon>
        <taxon>Spirochaetota</taxon>
        <taxon>Spirochaetia</taxon>
        <taxon>Leptospirales</taxon>
        <taxon>Leptospiraceae</taxon>
        <taxon>Leptospira</taxon>
    </lineage>
</organism>
<dbReference type="Pfam" id="PF07588">
    <property type="entry name" value="DUF1554"/>
    <property type="match status" value="1"/>
</dbReference>
<dbReference type="AlphaFoldDB" id="N1WLM6"/>
<dbReference type="InterPro" id="IPR016187">
    <property type="entry name" value="CTDL_fold"/>
</dbReference>
<dbReference type="Gene3D" id="3.10.100.10">
    <property type="entry name" value="Mannose-Binding Protein A, subunit A"/>
    <property type="match status" value="1"/>
</dbReference>
<dbReference type="InterPro" id="IPR016186">
    <property type="entry name" value="C-type_lectin-like/link_sf"/>
</dbReference>
<feature type="domain" description="DUF1554" evidence="1">
    <location>
        <begin position="6"/>
        <end position="118"/>
    </location>
</feature>
<name>N1WLM6_9LEPT</name>
<proteinExistence type="predicted"/>
<dbReference type="InterPro" id="IPR011448">
    <property type="entry name" value="DUF1554"/>
</dbReference>
<sequence>MDSKKSEKLLSLGADYKAMFVGDTRCASVSPNAGDGPMDWVFRSLQEHRRSDETVIGTTDSAGLFTFPLQNFFDGNYTIWTGLDQTWRNRIVSGQQTNCLNWTSSSVGESGAFGHTNWKYASSIFAAQDACSKLVLPDHTDPYNWKDYPASILCVEQ</sequence>
<comment type="caution">
    <text evidence="2">The sequence shown here is derived from an EMBL/GenBank/DDBJ whole genome shotgun (WGS) entry which is preliminary data.</text>
</comment>
<reference evidence="2" key="1">
    <citation type="submission" date="2013-03" db="EMBL/GenBank/DDBJ databases">
        <authorList>
            <person name="Harkins D.M."/>
            <person name="Durkin A.S."/>
            <person name="Brinkac L.M."/>
            <person name="Haft D.H."/>
            <person name="Selengut J.D."/>
            <person name="Sanka R."/>
            <person name="DePew J."/>
            <person name="Purushe J."/>
            <person name="Hartskeerl R.A."/>
            <person name="Ahmed A."/>
            <person name="van der Linden H."/>
            <person name="Goris M.G.A."/>
            <person name="Vinetz J.M."/>
            <person name="Sutton G.G."/>
            <person name="Nierman W.C."/>
            <person name="Fouts D.E."/>
        </authorList>
    </citation>
    <scope>NUCLEOTIDE SEQUENCE [LARGE SCALE GENOMIC DNA]</scope>
    <source>
        <strain evidence="2">ICFT</strain>
    </source>
</reference>
<dbReference type="EMBL" id="AOHC02000026">
    <property type="protein sequence ID" value="EMY78137.1"/>
    <property type="molecule type" value="Genomic_DNA"/>
</dbReference>